<dbReference type="Gene3D" id="3.40.50.720">
    <property type="entry name" value="NAD(P)-binding Rossmann-like Domain"/>
    <property type="match status" value="1"/>
</dbReference>
<dbReference type="VEuPathDB" id="FungiDB:TSTA_101590"/>
<dbReference type="RefSeq" id="XP_002486157.1">
    <property type="nucleotide sequence ID" value="XM_002486112.1"/>
</dbReference>
<dbReference type="InParanoid" id="B8MMX0"/>
<sequence length="86" mass="9534">MWPWLVLKVIPQRVLTDKGAEITAANLNDKDSLVKAFQGAIVIFAVTNFFESAMQLGVEEGKKVEFAQATNMINAAKDIPTLEHFI</sequence>
<dbReference type="SUPFAM" id="SSF51735">
    <property type="entry name" value="NAD(P)-binding Rossmann-fold domains"/>
    <property type="match status" value="1"/>
</dbReference>
<accession>B8MMX0</accession>
<dbReference type="Proteomes" id="UP000001745">
    <property type="component" value="Unassembled WGS sequence"/>
</dbReference>
<dbReference type="HOGENOM" id="CLU_2499408_0_0_1"/>
<keyword evidence="3" id="KW-1185">Reference proteome</keyword>
<name>B8MMX0_TALSN</name>
<dbReference type="PhylomeDB" id="B8MMX0"/>
<dbReference type="STRING" id="441959.B8MMX0"/>
<dbReference type="Pfam" id="PF05368">
    <property type="entry name" value="NmrA"/>
    <property type="match status" value="1"/>
</dbReference>
<evidence type="ECO:0000313" key="2">
    <source>
        <dbReference type="EMBL" id="EED13919.1"/>
    </source>
</evidence>
<evidence type="ECO:0000259" key="1">
    <source>
        <dbReference type="Pfam" id="PF05368"/>
    </source>
</evidence>
<proteinExistence type="predicted"/>
<evidence type="ECO:0000313" key="3">
    <source>
        <dbReference type="Proteomes" id="UP000001745"/>
    </source>
</evidence>
<feature type="domain" description="NmrA-like" evidence="1">
    <location>
        <begin position="13"/>
        <end position="86"/>
    </location>
</feature>
<dbReference type="GeneID" id="8101847"/>
<protein>
    <recommendedName>
        <fullName evidence="1">NmrA-like domain-containing protein</fullName>
    </recommendedName>
</protein>
<dbReference type="OrthoDB" id="3358371at2759"/>
<organism evidence="2 3">
    <name type="scientific">Talaromyces stipitatus (strain ATCC 10500 / CBS 375.48 / QM 6759 / NRRL 1006)</name>
    <name type="common">Penicillium stipitatum</name>
    <dbReference type="NCBI Taxonomy" id="441959"/>
    <lineage>
        <taxon>Eukaryota</taxon>
        <taxon>Fungi</taxon>
        <taxon>Dikarya</taxon>
        <taxon>Ascomycota</taxon>
        <taxon>Pezizomycotina</taxon>
        <taxon>Eurotiomycetes</taxon>
        <taxon>Eurotiomycetidae</taxon>
        <taxon>Eurotiales</taxon>
        <taxon>Trichocomaceae</taxon>
        <taxon>Talaromyces</taxon>
        <taxon>Talaromyces sect. Talaromyces</taxon>
    </lineage>
</organism>
<gene>
    <name evidence="2" type="ORF">TSTA_101590</name>
</gene>
<dbReference type="InterPro" id="IPR036291">
    <property type="entry name" value="NAD(P)-bd_dom_sf"/>
</dbReference>
<reference evidence="3" key="1">
    <citation type="journal article" date="2015" name="Genome Announc.">
        <title>Genome sequence of the AIDS-associated pathogen Penicillium marneffei (ATCC18224) and its near taxonomic relative Talaromyces stipitatus (ATCC10500).</title>
        <authorList>
            <person name="Nierman W.C."/>
            <person name="Fedorova-Abrams N.D."/>
            <person name="Andrianopoulos A."/>
        </authorList>
    </citation>
    <scope>NUCLEOTIDE SEQUENCE [LARGE SCALE GENOMIC DNA]</scope>
    <source>
        <strain evidence="3">ATCC 10500 / CBS 375.48 / QM 6759 / NRRL 1006</strain>
    </source>
</reference>
<dbReference type="AlphaFoldDB" id="B8MMX0"/>
<dbReference type="EMBL" id="EQ962658">
    <property type="protein sequence ID" value="EED13919.1"/>
    <property type="molecule type" value="Genomic_DNA"/>
</dbReference>
<dbReference type="InterPro" id="IPR008030">
    <property type="entry name" value="NmrA-like"/>
</dbReference>